<dbReference type="PANTHER" id="PTHR35149:SF1">
    <property type="entry name" value="DUF5655 DOMAIN-CONTAINING PROTEIN"/>
    <property type="match status" value="1"/>
</dbReference>
<dbReference type="EMBL" id="CP022749">
    <property type="protein sequence ID" value="ASY47043.1"/>
    <property type="molecule type" value="Genomic_DNA"/>
</dbReference>
<evidence type="ECO:0000313" key="3">
    <source>
        <dbReference type="EMBL" id="ASY46478.1"/>
    </source>
</evidence>
<organism evidence="3 5">
    <name type="scientific">Sphingobium xenophagum</name>
    <dbReference type="NCBI Taxonomy" id="121428"/>
    <lineage>
        <taxon>Bacteria</taxon>
        <taxon>Pseudomonadati</taxon>
        <taxon>Pseudomonadota</taxon>
        <taxon>Alphaproteobacteria</taxon>
        <taxon>Sphingomonadales</taxon>
        <taxon>Sphingomonadaceae</taxon>
        <taxon>Sphingobium</taxon>
    </lineage>
</organism>
<evidence type="ECO:0000313" key="5">
    <source>
        <dbReference type="Proteomes" id="UP000217141"/>
    </source>
</evidence>
<evidence type="ECO:0000259" key="2">
    <source>
        <dbReference type="Pfam" id="PF07510"/>
    </source>
</evidence>
<proteinExistence type="predicted"/>
<feature type="domain" description="GmrSD restriction endonucleases C-terminal" evidence="2">
    <location>
        <begin position="641"/>
        <end position="764"/>
    </location>
</feature>
<dbReference type="KEGG" id="shyd:CJD35_18425"/>
<evidence type="ECO:0000313" key="4">
    <source>
        <dbReference type="EMBL" id="ASY47043.1"/>
    </source>
</evidence>
<gene>
    <name evidence="3" type="ORF">CJD35_18425</name>
    <name evidence="4" type="ORF">CJD35_21540</name>
</gene>
<name>A0A249MYR5_SPHXE</name>
<dbReference type="InterPro" id="IPR004919">
    <property type="entry name" value="GmrSD_N"/>
</dbReference>
<dbReference type="Pfam" id="PF07510">
    <property type="entry name" value="GmrSD_C"/>
    <property type="match status" value="1"/>
</dbReference>
<dbReference type="PANTHER" id="PTHR35149">
    <property type="entry name" value="SLL5132 PROTEIN"/>
    <property type="match status" value="1"/>
</dbReference>
<sequence length="785" mass="87097">MGKGNPDLPMNISQIFSAESESVHDFLTREGQGCFIPAYQRGYAWDSGHVGRLLEDATLGLERLISDSSSVRFLGSIITVRGNALVAAAPPFDRELPRHVMTIIDGQQRLCTIVILNIIFHELLRRLVRSMEDADEAGVIALRDDAADFLDDLAKTIRFERSRLPDLHRFYPRIVRAIDDSWSRNAVTARYESPIARAIWSYVEHIQDDEAGEFEYTGTDADGDILEGHEALVDAMANLAEQVDQLAADQHAILSLPPVDALIAGASHVLAELWPHVLSAPARAFLLGDDDEPFFVEATQTMRLLALARYVNLRMAATVIDASNEDYAFDMFESLNTTGQPLTAFETFKPKVVESETPAAYPASPSKVSIDKVQQFLDRFKNAEQRLGATASLLIPFALAENGQRLEKHLSHQRRYLRDQYAAANTRNAKRNFVKHLATTSDFVSSAWRPHGRRAPQLLPDPARSDDVAEFCFEVLRAIRHEIVLAPLSRFYAAFCDAAPAGRDRAAEEFFGAIKAVTAFSMLWRAAKGGTANIDSVYRELMARGIGGGAALGRQNGGAVSLANLRAALLAKLDAEHLDRATWVADTSVSAIYKTGQSITRFLLLTASHNAVPDDDVPGMIVRGRRGSNPLLSRSQWLDDEMLTVEHVAPDAAHSPGWPRDVYAERRTVQRLGNFVLIPEVENNLLANRPWVQKRILYRVFGADTAAKARRAIAAGREFGFNPGRRAEDLVEESSVLPMCQAISAFEGPWDEAFIAARSVRLAELAWDTVHPWLQPPPPRRRVRR</sequence>
<geneLocation type="plasmid" evidence="3 5">
    <name>p1</name>
</geneLocation>
<keyword evidence="3" id="KW-0614">Plasmid</keyword>
<dbReference type="Pfam" id="PF03235">
    <property type="entry name" value="GmrSD_N"/>
    <property type="match status" value="1"/>
</dbReference>
<dbReference type="InterPro" id="IPR011089">
    <property type="entry name" value="GmrSD_C"/>
</dbReference>
<dbReference type="Proteomes" id="UP000217141">
    <property type="component" value="Plasmid p3"/>
</dbReference>
<protein>
    <recommendedName>
        <fullName evidence="6">DUF262 domain-containing protein</fullName>
    </recommendedName>
</protein>
<feature type="domain" description="GmrSD restriction endonucleases N-terminal" evidence="1">
    <location>
        <begin position="24"/>
        <end position="351"/>
    </location>
</feature>
<dbReference type="Proteomes" id="UP000217141">
    <property type="component" value="Plasmid p1"/>
</dbReference>
<dbReference type="KEGG" id="shyd:CJD35_21540"/>
<evidence type="ECO:0000259" key="1">
    <source>
        <dbReference type="Pfam" id="PF03235"/>
    </source>
</evidence>
<dbReference type="AlphaFoldDB" id="A0A249MYR5"/>
<geneLocation type="plasmid" evidence="4 5">
    <name>p3</name>
</geneLocation>
<evidence type="ECO:0008006" key="6">
    <source>
        <dbReference type="Google" id="ProtNLM"/>
    </source>
</evidence>
<reference evidence="3 5" key="1">
    <citation type="submission" date="2017-08" db="EMBL/GenBank/DDBJ databases">
        <title>Whole Genome Sequence of Sphingobium hydrophobicum C1: Insights into Adaption to the Electronic-waste Contaminated Sediment.</title>
        <authorList>
            <person name="Song D."/>
            <person name="Chen X."/>
            <person name="Xu M."/>
        </authorList>
    </citation>
    <scope>NUCLEOTIDE SEQUENCE [LARGE SCALE GENOMIC DNA]</scope>
    <source>
        <strain evidence="3 5">C1</strain>
        <plasmid evidence="3 5">p1</plasmid>
        <plasmid evidence="4 5">p3</plasmid>
    </source>
</reference>
<dbReference type="EMBL" id="CP022747">
    <property type="protein sequence ID" value="ASY46478.1"/>
    <property type="molecule type" value="Genomic_DNA"/>
</dbReference>
<accession>A0A249MYR5</accession>